<feature type="transmembrane region" description="Helical" evidence="9">
    <location>
        <begin position="328"/>
        <end position="350"/>
    </location>
</feature>
<name>A0ABW2P647_9ACTN</name>
<feature type="transmembrane region" description="Helical" evidence="9">
    <location>
        <begin position="162"/>
        <end position="180"/>
    </location>
</feature>
<feature type="transmembrane region" description="Helical" evidence="9">
    <location>
        <begin position="136"/>
        <end position="156"/>
    </location>
</feature>
<feature type="transmembrane region" description="Helical" evidence="9">
    <location>
        <begin position="357"/>
        <end position="375"/>
    </location>
</feature>
<dbReference type="Proteomes" id="UP001596496">
    <property type="component" value="Unassembled WGS sequence"/>
</dbReference>
<accession>A0ABW2P647</accession>
<dbReference type="PANTHER" id="PTHR21716:SF53">
    <property type="entry name" value="PERMEASE PERM-RELATED"/>
    <property type="match status" value="1"/>
</dbReference>
<evidence type="ECO:0000256" key="1">
    <source>
        <dbReference type="ARBA" id="ARBA00004651"/>
    </source>
</evidence>
<feature type="transmembrane region" description="Helical" evidence="9">
    <location>
        <begin position="192"/>
        <end position="213"/>
    </location>
</feature>
<evidence type="ECO:0000256" key="2">
    <source>
        <dbReference type="ARBA" id="ARBA00009773"/>
    </source>
</evidence>
<keyword evidence="7 9" id="KW-0472">Membrane</keyword>
<comment type="caution">
    <text evidence="10">The sequence shown here is derived from an EMBL/GenBank/DDBJ whole genome shotgun (WGS) entry which is preliminary data.</text>
</comment>
<evidence type="ECO:0000256" key="5">
    <source>
        <dbReference type="ARBA" id="ARBA00022692"/>
    </source>
</evidence>
<dbReference type="EMBL" id="JBHTCG010000008">
    <property type="protein sequence ID" value="MFC7383475.1"/>
    <property type="molecule type" value="Genomic_DNA"/>
</dbReference>
<evidence type="ECO:0000256" key="8">
    <source>
        <dbReference type="SAM" id="MobiDB-lite"/>
    </source>
</evidence>
<gene>
    <name evidence="10" type="ORF">ACFQSB_14735</name>
</gene>
<comment type="similarity">
    <text evidence="2">Belongs to the autoinducer-2 exporter (AI-2E) (TC 2.A.86) family.</text>
</comment>
<evidence type="ECO:0000256" key="7">
    <source>
        <dbReference type="ARBA" id="ARBA00023136"/>
    </source>
</evidence>
<keyword evidence="3" id="KW-0813">Transport</keyword>
<reference evidence="11" key="1">
    <citation type="journal article" date="2019" name="Int. J. Syst. Evol. Microbiol.">
        <title>The Global Catalogue of Microorganisms (GCM) 10K type strain sequencing project: providing services to taxonomists for standard genome sequencing and annotation.</title>
        <authorList>
            <consortium name="The Broad Institute Genomics Platform"/>
            <consortium name="The Broad Institute Genome Sequencing Center for Infectious Disease"/>
            <person name="Wu L."/>
            <person name="Ma J."/>
        </authorList>
    </citation>
    <scope>NUCLEOTIDE SEQUENCE [LARGE SCALE GENOMIC DNA]</scope>
    <source>
        <strain evidence="11">CECT 7649</strain>
    </source>
</reference>
<feature type="transmembrane region" description="Helical" evidence="9">
    <location>
        <begin position="381"/>
        <end position="405"/>
    </location>
</feature>
<keyword evidence="4" id="KW-1003">Cell membrane</keyword>
<sequence length="470" mass="48277">MRDLPPDARSASDVPGRAQGARDARADASEVTDIMPAAAPSGGRRGRSAQSMASPGREYAPPRRTASPSPESVPARESSSTREGASGRGMGSPGRVVASPGRRGREMAAADGADDGMTGPDLPFGAPGKPLTRGPFLWGLTAALGVLTAWGLAQALVSSRSVIVLIVVAAFLAVGLNPVVEALQRRGMHRRWAISLVFLGVIVLFALFGLAIVPPVSQETSDFVGAVPGYVQGLLANPTIKQLDADYQILANLQSYITSGGLGATVAGGILGAGAVVLDAFFSGFTLLVLTLYFLGSLPTIKEYLLLLVPSSRRPRTRAIGDEILDGIGGYVAGNVLISVIAGGLSWLFLTVAGAKYALALALVVAVTDLIPLVGATVGAVLVSAVGFLQSAPLGIACVIFFVVYQQVENYVIYPRVMSRSVDVAPAVSVIAALFGGALLGAVGALLAIPVAAAVALIIREVVLPRQARL</sequence>
<organism evidence="10 11">
    <name type="scientific">Sphaerisporangium rhizosphaerae</name>
    <dbReference type="NCBI Taxonomy" id="2269375"/>
    <lineage>
        <taxon>Bacteria</taxon>
        <taxon>Bacillati</taxon>
        <taxon>Actinomycetota</taxon>
        <taxon>Actinomycetes</taxon>
        <taxon>Streptosporangiales</taxon>
        <taxon>Streptosporangiaceae</taxon>
        <taxon>Sphaerisporangium</taxon>
    </lineage>
</organism>
<keyword evidence="6 9" id="KW-1133">Transmembrane helix</keyword>
<dbReference type="RefSeq" id="WP_380826958.1">
    <property type="nucleotide sequence ID" value="NZ_JBHTCG010000008.1"/>
</dbReference>
<evidence type="ECO:0000256" key="3">
    <source>
        <dbReference type="ARBA" id="ARBA00022448"/>
    </source>
</evidence>
<feature type="region of interest" description="Disordered" evidence="8">
    <location>
        <begin position="1"/>
        <end position="119"/>
    </location>
</feature>
<evidence type="ECO:0000313" key="11">
    <source>
        <dbReference type="Proteomes" id="UP001596496"/>
    </source>
</evidence>
<dbReference type="PANTHER" id="PTHR21716">
    <property type="entry name" value="TRANSMEMBRANE PROTEIN"/>
    <property type="match status" value="1"/>
</dbReference>
<evidence type="ECO:0000256" key="9">
    <source>
        <dbReference type="SAM" id="Phobius"/>
    </source>
</evidence>
<dbReference type="InterPro" id="IPR002549">
    <property type="entry name" value="AI-2E-like"/>
</dbReference>
<evidence type="ECO:0000256" key="4">
    <source>
        <dbReference type="ARBA" id="ARBA00022475"/>
    </source>
</evidence>
<feature type="transmembrane region" description="Helical" evidence="9">
    <location>
        <begin position="285"/>
        <end position="308"/>
    </location>
</feature>
<keyword evidence="11" id="KW-1185">Reference proteome</keyword>
<feature type="transmembrane region" description="Helical" evidence="9">
    <location>
        <begin position="256"/>
        <end position="278"/>
    </location>
</feature>
<keyword evidence="5 9" id="KW-0812">Transmembrane</keyword>
<evidence type="ECO:0000313" key="10">
    <source>
        <dbReference type="EMBL" id="MFC7383475.1"/>
    </source>
</evidence>
<protein>
    <submittedName>
        <fullName evidence="10">AI-2E family transporter</fullName>
    </submittedName>
</protein>
<feature type="transmembrane region" description="Helical" evidence="9">
    <location>
        <begin position="426"/>
        <end position="459"/>
    </location>
</feature>
<evidence type="ECO:0000256" key="6">
    <source>
        <dbReference type="ARBA" id="ARBA00022989"/>
    </source>
</evidence>
<proteinExistence type="inferred from homology"/>
<dbReference type="Pfam" id="PF01594">
    <property type="entry name" value="AI-2E_transport"/>
    <property type="match status" value="1"/>
</dbReference>
<comment type="subcellular location">
    <subcellularLocation>
        <location evidence="1">Cell membrane</location>
        <topology evidence="1">Multi-pass membrane protein</topology>
    </subcellularLocation>
</comment>